<evidence type="ECO:0000256" key="4">
    <source>
        <dbReference type="SAM" id="SignalP"/>
    </source>
</evidence>
<proteinExistence type="predicted"/>
<evidence type="ECO:0000256" key="2">
    <source>
        <dbReference type="ARBA" id="ARBA00022801"/>
    </source>
</evidence>
<dbReference type="InterPro" id="IPR029052">
    <property type="entry name" value="Metallo-depent_PP-like"/>
</dbReference>
<accession>A0A0K1PKS7</accession>
<dbReference type="InterPro" id="IPR004843">
    <property type="entry name" value="Calcineurin-like_PHP"/>
</dbReference>
<organism evidence="6 7">
    <name type="scientific">Labilithrix luteola</name>
    <dbReference type="NCBI Taxonomy" id="1391654"/>
    <lineage>
        <taxon>Bacteria</taxon>
        <taxon>Pseudomonadati</taxon>
        <taxon>Myxococcota</taxon>
        <taxon>Polyangia</taxon>
        <taxon>Polyangiales</taxon>
        <taxon>Labilitrichaceae</taxon>
        <taxon>Labilithrix</taxon>
    </lineage>
</organism>
<dbReference type="EMBL" id="CP012333">
    <property type="protein sequence ID" value="AKU94143.1"/>
    <property type="molecule type" value="Genomic_DNA"/>
</dbReference>
<name>A0A0K1PKS7_9BACT</name>
<feature type="domain" description="Calcineurin-like phosphoesterase" evidence="5">
    <location>
        <begin position="114"/>
        <end position="326"/>
    </location>
</feature>
<keyword evidence="2" id="KW-0378">Hydrolase</keyword>
<dbReference type="PANTHER" id="PTHR10161:SF14">
    <property type="entry name" value="TARTRATE-RESISTANT ACID PHOSPHATASE TYPE 5"/>
    <property type="match status" value="1"/>
</dbReference>
<feature type="chain" id="PRO_5005465625" evidence="4">
    <location>
        <begin position="33"/>
        <end position="426"/>
    </location>
</feature>
<dbReference type="PANTHER" id="PTHR10161">
    <property type="entry name" value="TARTRATE-RESISTANT ACID PHOSPHATASE TYPE 5"/>
    <property type="match status" value="1"/>
</dbReference>
<dbReference type="KEGG" id="llu:AKJ09_00807"/>
<dbReference type="PATRIC" id="fig|1391654.3.peg.816"/>
<keyword evidence="1 4" id="KW-0732">Signal</keyword>
<sequence length="426" mass="44395">MKAALGLGSSICGGALFLGAMIAGCSSSPSTAQTSDASADAGTTGMTDDAGTTGPDADAGTTGPDADAGTTGPDADAGTTGPDADAGTVCGDAPGTTLDYTAKGFDFLLDGDWGNQQDLTDMQKVAAAMNTWAAAQGTNFVISLGSNFYQGGTFAYEGVQSATDAKFTTLWKDVYAGTTLSQVPWWLVLGNHDWYATGSPKFEMQHQDPNWNLPDYFYTKRVALPGCKHATFVFVETNLLFYGYAGKQNMATNFASASWSLSAKTHLKQLAWIDWTLQQANQDEFVIVIGDHPTFTCGSDVTGSAYMGQLGAILTKWQPTAYVNAHHSTLAYYAISSQMLQVQVGSGGNVDAACAPVDPSKAGQQVANTYGFAHAKLSGTSFALDFVTEANSVAMQTSVGARTPVVGVTADTAYLPPPGDPSIHAQ</sequence>
<protein>
    <submittedName>
        <fullName evidence="6">Tartrate-resistant acid phosphatase type 5</fullName>
    </submittedName>
</protein>
<dbReference type="STRING" id="1391654.AKJ09_00807"/>
<evidence type="ECO:0000256" key="3">
    <source>
        <dbReference type="SAM" id="MobiDB-lite"/>
    </source>
</evidence>
<evidence type="ECO:0000313" key="7">
    <source>
        <dbReference type="Proteomes" id="UP000064967"/>
    </source>
</evidence>
<evidence type="ECO:0000259" key="5">
    <source>
        <dbReference type="Pfam" id="PF00149"/>
    </source>
</evidence>
<evidence type="ECO:0000256" key="1">
    <source>
        <dbReference type="ARBA" id="ARBA00022729"/>
    </source>
</evidence>
<dbReference type="AlphaFoldDB" id="A0A0K1PKS7"/>
<dbReference type="GO" id="GO:0016787">
    <property type="term" value="F:hydrolase activity"/>
    <property type="evidence" value="ECO:0007669"/>
    <property type="project" value="UniProtKB-KW"/>
</dbReference>
<dbReference type="Pfam" id="PF00149">
    <property type="entry name" value="Metallophos"/>
    <property type="match status" value="1"/>
</dbReference>
<dbReference type="Gene3D" id="3.60.21.10">
    <property type="match status" value="1"/>
</dbReference>
<feature type="signal peptide" evidence="4">
    <location>
        <begin position="1"/>
        <end position="32"/>
    </location>
</feature>
<gene>
    <name evidence="6" type="ORF">AKJ09_00807</name>
</gene>
<dbReference type="PROSITE" id="PS51257">
    <property type="entry name" value="PROKAR_LIPOPROTEIN"/>
    <property type="match status" value="1"/>
</dbReference>
<keyword evidence="7" id="KW-1185">Reference proteome</keyword>
<evidence type="ECO:0000313" key="6">
    <source>
        <dbReference type="EMBL" id="AKU94143.1"/>
    </source>
</evidence>
<dbReference type="SUPFAM" id="SSF56300">
    <property type="entry name" value="Metallo-dependent phosphatases"/>
    <property type="match status" value="1"/>
</dbReference>
<dbReference type="Proteomes" id="UP000064967">
    <property type="component" value="Chromosome"/>
</dbReference>
<feature type="compositionally biased region" description="Low complexity" evidence="3">
    <location>
        <begin position="28"/>
        <end position="88"/>
    </location>
</feature>
<reference evidence="6 7" key="1">
    <citation type="submission" date="2015-08" db="EMBL/GenBank/DDBJ databases">
        <authorList>
            <person name="Babu N.S."/>
            <person name="Beckwith C.J."/>
            <person name="Beseler K.G."/>
            <person name="Brison A."/>
            <person name="Carone J.V."/>
            <person name="Caskin T.P."/>
            <person name="Diamond M."/>
            <person name="Durham M.E."/>
            <person name="Foxe J.M."/>
            <person name="Go M."/>
            <person name="Henderson B.A."/>
            <person name="Jones I.B."/>
            <person name="McGettigan J.A."/>
            <person name="Micheletti S.J."/>
            <person name="Nasrallah M.E."/>
            <person name="Ortiz D."/>
            <person name="Piller C.R."/>
            <person name="Privatt S.R."/>
            <person name="Schneider S.L."/>
            <person name="Sharp S."/>
            <person name="Smith T.C."/>
            <person name="Stanton J.D."/>
            <person name="Ullery H.E."/>
            <person name="Wilson R.J."/>
            <person name="Serrano M.G."/>
            <person name="Buck G."/>
            <person name="Lee V."/>
            <person name="Wang Y."/>
            <person name="Carvalho R."/>
            <person name="Voegtly L."/>
            <person name="Shi R."/>
            <person name="Duckworth R."/>
            <person name="Johnson A."/>
            <person name="Loviza R."/>
            <person name="Walstead R."/>
            <person name="Shah Z."/>
            <person name="Kiflezghi M."/>
            <person name="Wade K."/>
            <person name="Ball S.L."/>
            <person name="Bradley K.W."/>
            <person name="Asai D.J."/>
            <person name="Bowman C.A."/>
            <person name="Russell D.A."/>
            <person name="Pope W.H."/>
            <person name="Jacobs-Sera D."/>
            <person name="Hendrix R.W."/>
            <person name="Hatfull G.F."/>
        </authorList>
    </citation>
    <scope>NUCLEOTIDE SEQUENCE [LARGE SCALE GENOMIC DNA]</scope>
    <source>
        <strain evidence="6 7">DSM 27648</strain>
    </source>
</reference>
<dbReference type="InterPro" id="IPR051558">
    <property type="entry name" value="Metallophosphoesterase_PAP"/>
</dbReference>
<feature type="region of interest" description="Disordered" evidence="3">
    <location>
        <begin position="28"/>
        <end position="90"/>
    </location>
</feature>